<dbReference type="AlphaFoldDB" id="A0A6N8G042"/>
<organism evidence="2 3">
    <name type="scientific">Gloeocapsopsis dulcis AAB1 = 1H9</name>
    <dbReference type="NCBI Taxonomy" id="1433147"/>
    <lineage>
        <taxon>Bacteria</taxon>
        <taxon>Bacillati</taxon>
        <taxon>Cyanobacteriota</taxon>
        <taxon>Cyanophyceae</taxon>
        <taxon>Oscillatoriophycideae</taxon>
        <taxon>Chroococcales</taxon>
        <taxon>Chroococcaceae</taxon>
        <taxon>Gloeocapsopsis</taxon>
        <taxon>Gloeocapsopsis dulcis</taxon>
    </lineage>
</organism>
<comment type="caution">
    <text evidence="2">The sequence shown here is derived from an EMBL/GenBank/DDBJ whole genome shotgun (WGS) entry which is preliminary data.</text>
</comment>
<evidence type="ECO:0008006" key="4">
    <source>
        <dbReference type="Google" id="ProtNLM"/>
    </source>
</evidence>
<feature type="transmembrane region" description="Helical" evidence="1">
    <location>
        <begin position="48"/>
        <end position="64"/>
    </location>
</feature>
<evidence type="ECO:0000256" key="1">
    <source>
        <dbReference type="SAM" id="Phobius"/>
    </source>
</evidence>
<keyword evidence="3" id="KW-1185">Reference proteome</keyword>
<dbReference type="RefSeq" id="WP_196601628.1">
    <property type="nucleotide sequence ID" value="NZ_CAWNSU010000060.1"/>
</dbReference>
<name>A0A6N8G042_9CHRO</name>
<keyword evidence="1" id="KW-0472">Membrane</keyword>
<sequence length="65" mass="6957">MNLIWLLLRASRVNVAIAVLTGLISGGCSARLIALINSAVNNQSTDNLLWYFVGLALIVLFASVI</sequence>
<protein>
    <recommendedName>
        <fullName evidence="4">ABC transporter permease</fullName>
    </recommendedName>
</protein>
<evidence type="ECO:0000313" key="2">
    <source>
        <dbReference type="EMBL" id="MUL37526.1"/>
    </source>
</evidence>
<reference evidence="2 3" key="1">
    <citation type="journal article" date="2019" name="Front. Microbiol.">
        <title>Genomic Features for Desiccation Tolerance and Sugar Biosynthesis in the Extremophile Gloeocapsopsis sp. UTEX B3054.</title>
        <authorList>
            <person name="Urrejola C."/>
            <person name="Alcorta J."/>
            <person name="Salas L."/>
            <person name="Vasquez M."/>
            <person name="Polz M.F."/>
            <person name="Vicuna R."/>
            <person name="Diez B."/>
        </authorList>
    </citation>
    <scope>NUCLEOTIDE SEQUENCE [LARGE SCALE GENOMIC DNA]</scope>
    <source>
        <strain evidence="2 3">1H9</strain>
    </source>
</reference>
<proteinExistence type="predicted"/>
<dbReference type="EMBL" id="NAPY01000022">
    <property type="protein sequence ID" value="MUL37526.1"/>
    <property type="molecule type" value="Genomic_DNA"/>
</dbReference>
<keyword evidence="1" id="KW-1133">Transmembrane helix</keyword>
<gene>
    <name evidence="2" type="ORF">BWI75_14620</name>
</gene>
<dbReference type="Proteomes" id="UP000441797">
    <property type="component" value="Unassembled WGS sequence"/>
</dbReference>
<evidence type="ECO:0000313" key="3">
    <source>
        <dbReference type="Proteomes" id="UP000441797"/>
    </source>
</evidence>
<keyword evidence="1" id="KW-0812">Transmembrane</keyword>
<accession>A0A6N8G042</accession>
<feature type="transmembrane region" description="Helical" evidence="1">
    <location>
        <begin position="12"/>
        <end position="36"/>
    </location>
</feature>